<proteinExistence type="predicted"/>
<accession>A0ABS5QUS8</accession>
<comment type="caution">
    <text evidence="3">The sequence shown here is derived from an EMBL/GenBank/DDBJ whole genome shotgun (WGS) entry which is preliminary data.</text>
</comment>
<evidence type="ECO:0000313" key="4">
    <source>
        <dbReference type="Proteomes" id="UP000735205"/>
    </source>
</evidence>
<dbReference type="SUPFAM" id="SSF47413">
    <property type="entry name" value="lambda repressor-like DNA-binding domains"/>
    <property type="match status" value="1"/>
</dbReference>
<gene>
    <name evidence="3" type="ORF">G6R28_04930</name>
</gene>
<dbReference type="EMBL" id="JAAMFJ010000002">
    <property type="protein sequence ID" value="MBS9336572.1"/>
    <property type="molecule type" value="Genomic_DNA"/>
</dbReference>
<organism evidence="3 4">
    <name type="scientific">Fructobacillus papyrifericola</name>
    <dbReference type="NCBI Taxonomy" id="2713172"/>
    <lineage>
        <taxon>Bacteria</taxon>
        <taxon>Bacillati</taxon>
        <taxon>Bacillota</taxon>
        <taxon>Bacilli</taxon>
        <taxon>Lactobacillales</taxon>
        <taxon>Lactobacillaceae</taxon>
        <taxon>Fructobacillus</taxon>
    </lineage>
</organism>
<evidence type="ECO:0000259" key="2">
    <source>
        <dbReference type="PROSITE" id="PS50943"/>
    </source>
</evidence>
<dbReference type="CDD" id="cd00093">
    <property type="entry name" value="HTH_XRE"/>
    <property type="match status" value="1"/>
</dbReference>
<dbReference type="PANTHER" id="PTHR46797">
    <property type="entry name" value="HTH-TYPE TRANSCRIPTIONAL REGULATOR"/>
    <property type="match status" value="1"/>
</dbReference>
<sequence>MVQNSFLEVQRLGELVRRVRKNRGISAQDLALETNLSASAISKFERGQSDIQLSTTVLILGAMGITINDLCQKNIFLDFRVVELAEKANRYQHDAVVLARILKELQQMKPSLRHERIFMKILLVKLNSEKNLSEIIDYFEDLDELLDFDRHLYSLVKPFLPKWALNHLAKRGQGT</sequence>
<dbReference type="Pfam" id="PF01381">
    <property type="entry name" value="HTH_3"/>
    <property type="match status" value="1"/>
</dbReference>
<evidence type="ECO:0000256" key="1">
    <source>
        <dbReference type="ARBA" id="ARBA00023125"/>
    </source>
</evidence>
<protein>
    <submittedName>
        <fullName evidence="3">Helix-turn-helix transcriptional regulator</fullName>
    </submittedName>
</protein>
<evidence type="ECO:0000313" key="3">
    <source>
        <dbReference type="EMBL" id="MBS9336572.1"/>
    </source>
</evidence>
<reference evidence="3 4" key="1">
    <citation type="submission" date="2020-02" db="EMBL/GenBank/DDBJ databases">
        <title>Fructobacillus sp. isolated from paper mulberry of Taiwan.</title>
        <authorList>
            <person name="Lin S.-T."/>
        </authorList>
    </citation>
    <scope>NUCLEOTIDE SEQUENCE [LARGE SCALE GENOMIC DNA]</scope>
    <source>
        <strain evidence="3 4">M1-21</strain>
    </source>
</reference>
<dbReference type="InterPro" id="IPR050807">
    <property type="entry name" value="TransReg_Diox_bact_type"/>
</dbReference>
<keyword evidence="4" id="KW-1185">Reference proteome</keyword>
<dbReference type="SMART" id="SM00530">
    <property type="entry name" value="HTH_XRE"/>
    <property type="match status" value="1"/>
</dbReference>
<dbReference type="InterPro" id="IPR010982">
    <property type="entry name" value="Lambda_DNA-bd_dom_sf"/>
</dbReference>
<name>A0ABS5QUS8_9LACO</name>
<feature type="domain" description="HTH cro/C1-type" evidence="2">
    <location>
        <begin position="16"/>
        <end position="70"/>
    </location>
</feature>
<dbReference type="InterPro" id="IPR001387">
    <property type="entry name" value="Cro/C1-type_HTH"/>
</dbReference>
<dbReference type="Gene3D" id="1.10.260.40">
    <property type="entry name" value="lambda repressor-like DNA-binding domains"/>
    <property type="match status" value="1"/>
</dbReference>
<keyword evidence="1" id="KW-0238">DNA-binding</keyword>
<dbReference type="PANTHER" id="PTHR46797:SF1">
    <property type="entry name" value="METHYLPHOSPHONATE SYNTHASE"/>
    <property type="match status" value="1"/>
</dbReference>
<dbReference type="Proteomes" id="UP000735205">
    <property type="component" value="Unassembled WGS sequence"/>
</dbReference>
<dbReference type="PROSITE" id="PS50943">
    <property type="entry name" value="HTH_CROC1"/>
    <property type="match status" value="1"/>
</dbReference>
<dbReference type="RefSeq" id="WP_213793124.1">
    <property type="nucleotide sequence ID" value="NZ_JAAMFJ010000002.1"/>
</dbReference>